<evidence type="ECO:0000313" key="1">
    <source>
        <dbReference type="EMBL" id="RSL29685.1"/>
    </source>
</evidence>
<accession>A0A3R9WMP7</accession>
<protein>
    <submittedName>
        <fullName evidence="1">Uncharacterized protein</fullName>
    </submittedName>
</protein>
<proteinExistence type="predicted"/>
<comment type="caution">
    <text evidence="1">The sequence shown here is derived from an EMBL/GenBank/DDBJ whole genome shotgun (WGS) entry which is preliminary data.</text>
</comment>
<sequence length="297" mass="35143">MKKNFVDSLKTENKMIVHHDYEFFQQPSKLINENYKFLIQTQFAYTVTDIHSDLAKDAFKKVKEPDNPHGIIAVKDSYSPKDKDNTTHNHLRLKQPHGTYDIKTHGKTLYPLLGQIDFYDRKNLMDFVKVWGLPCCIYSGMFPYSPFEINNLIMNLEEFYRKLFYFQKAFSHFHSLINSIHEDSDQIIEGVTAQQFFENSLTTEMDFNSIFKFKFDIYHNNGLLPYTIFDNLFEVAYFYLTQAVFNGAEMRVCQYCENLFEVTHQSQRFCPPVPNRKRSSCEMAYNNNTKMKGRNLD</sequence>
<evidence type="ECO:0000313" key="2">
    <source>
        <dbReference type="Proteomes" id="UP000275076"/>
    </source>
</evidence>
<reference evidence="1 2" key="1">
    <citation type="submission" date="2018-10" db="EMBL/GenBank/DDBJ databases">
        <title>Draft genome sequence of Bacillus salarius IM0101, isolated from a hypersaline soil in Inner Mongolia, China.</title>
        <authorList>
            <person name="Yamprayoonswat W."/>
            <person name="Boonvisut S."/>
            <person name="Jumpathong W."/>
            <person name="Sittihan S."/>
            <person name="Ruangsuj P."/>
            <person name="Wanthongcharoen S."/>
            <person name="Thongpramul N."/>
            <person name="Pimmason S."/>
            <person name="Yu B."/>
            <person name="Yasawong M."/>
        </authorList>
    </citation>
    <scope>NUCLEOTIDE SEQUENCE [LARGE SCALE GENOMIC DNA]</scope>
    <source>
        <strain evidence="1 2">IM0101</strain>
    </source>
</reference>
<dbReference type="RefSeq" id="WP_125562017.1">
    <property type="nucleotide sequence ID" value="NZ_RBVX01000055.1"/>
</dbReference>
<gene>
    <name evidence="1" type="ORF">D7Z54_29835</name>
</gene>
<organism evidence="1 2">
    <name type="scientific">Salibacterium salarium</name>
    <dbReference type="NCBI Taxonomy" id="284579"/>
    <lineage>
        <taxon>Bacteria</taxon>
        <taxon>Bacillati</taxon>
        <taxon>Bacillota</taxon>
        <taxon>Bacilli</taxon>
        <taxon>Bacillales</taxon>
        <taxon>Bacillaceae</taxon>
    </lineage>
</organism>
<dbReference type="AlphaFoldDB" id="A0A3R9WMP7"/>
<dbReference type="Proteomes" id="UP000275076">
    <property type="component" value="Unassembled WGS sequence"/>
</dbReference>
<name>A0A3R9WMP7_9BACI</name>
<dbReference type="OrthoDB" id="2935297at2"/>
<dbReference type="EMBL" id="RBVX01000055">
    <property type="protein sequence ID" value="RSL29685.1"/>
    <property type="molecule type" value="Genomic_DNA"/>
</dbReference>
<keyword evidence="2" id="KW-1185">Reference proteome</keyword>